<reference evidence="1" key="1">
    <citation type="submission" date="2020-05" db="EMBL/GenBank/DDBJ databases">
        <authorList>
            <person name="Brown S."/>
            <person name="Huntemann M."/>
            <person name="Clum A."/>
            <person name="Spunde A."/>
            <person name="Palaniappan K."/>
            <person name="Ritter S."/>
            <person name="Mikhailova N."/>
            <person name="Chen I.-M."/>
            <person name="Stamatis D."/>
            <person name="Reddy T."/>
            <person name="O'Malley R."/>
            <person name="Daum C."/>
            <person name="Shapiro N."/>
            <person name="Ivanova N."/>
            <person name="Kyrpides N."/>
            <person name="Woyke T."/>
        </authorList>
    </citation>
    <scope>NUCLEOTIDE SEQUENCE</scope>
    <source>
        <strain evidence="1">DJ080</strain>
    </source>
</reference>
<dbReference type="EMBL" id="JABSWW010000001">
    <property type="protein sequence ID" value="NRT89847.1"/>
    <property type="molecule type" value="Genomic_DNA"/>
</dbReference>
<dbReference type="Proteomes" id="UP001193748">
    <property type="component" value="Unassembled WGS sequence"/>
</dbReference>
<dbReference type="GO" id="GO:0006508">
    <property type="term" value="P:proteolysis"/>
    <property type="evidence" value="ECO:0007669"/>
    <property type="project" value="UniProtKB-KW"/>
</dbReference>
<organism evidence="1 2">
    <name type="scientific">Clostridium beijerinckii</name>
    <name type="common">Clostridium MP</name>
    <dbReference type="NCBI Taxonomy" id="1520"/>
    <lineage>
        <taxon>Bacteria</taxon>
        <taxon>Bacillati</taxon>
        <taxon>Bacillota</taxon>
        <taxon>Clostridia</taxon>
        <taxon>Eubacteriales</taxon>
        <taxon>Clostridiaceae</taxon>
        <taxon>Clostridium</taxon>
    </lineage>
</organism>
<gene>
    <name evidence="1" type="ORF">B0H41_003526</name>
</gene>
<evidence type="ECO:0000313" key="1">
    <source>
        <dbReference type="EMBL" id="NRT89847.1"/>
    </source>
</evidence>
<protein>
    <submittedName>
        <fullName evidence="1">Aspartyl protease</fullName>
    </submittedName>
</protein>
<dbReference type="GO" id="GO:0008233">
    <property type="term" value="F:peptidase activity"/>
    <property type="evidence" value="ECO:0007669"/>
    <property type="project" value="UniProtKB-KW"/>
</dbReference>
<keyword evidence="1" id="KW-0378">Hydrolase</keyword>
<reference evidence="1" key="2">
    <citation type="journal article" date="2022" name="Nat. Biotechnol.">
        <title>Carbon-negative production of acetone and isopropanol by gas fermentation at industrial pilot scale.</title>
        <authorList>
            <person name="Liew F.E."/>
            <person name="Nogle R."/>
            <person name="Abdalla T."/>
            <person name="Rasor B.J."/>
            <person name="Canter C."/>
            <person name="Jensen R.O."/>
            <person name="Wang L."/>
            <person name="Strutz J."/>
            <person name="Chirania P."/>
            <person name="De Tissera S."/>
            <person name="Mueller A.P."/>
            <person name="Ruan Z."/>
            <person name="Gao A."/>
            <person name="Tran L."/>
            <person name="Engle N.L."/>
            <person name="Bromley J.C."/>
            <person name="Daniell J."/>
            <person name="Conrado R."/>
            <person name="Tschaplinski T.J."/>
            <person name="Giannone R.J."/>
            <person name="Hettich R.L."/>
            <person name="Karim A.S."/>
            <person name="Simpson S.D."/>
            <person name="Brown S.D."/>
            <person name="Leang C."/>
            <person name="Jewett M.C."/>
            <person name="Kopke M."/>
        </authorList>
    </citation>
    <scope>NUCLEOTIDE SEQUENCE</scope>
    <source>
        <strain evidence="1">DJ080</strain>
    </source>
</reference>
<accession>A0AAX0B4J9</accession>
<dbReference type="AlphaFoldDB" id="A0AAX0B4J9"/>
<keyword evidence="1" id="KW-0645">Protease</keyword>
<sequence>MKEILLGMNYMSKLKEFYGGKSYLKCGMNAQRNPE</sequence>
<proteinExistence type="predicted"/>
<comment type="caution">
    <text evidence="1">The sequence shown here is derived from an EMBL/GenBank/DDBJ whole genome shotgun (WGS) entry which is preliminary data.</text>
</comment>
<evidence type="ECO:0000313" key="2">
    <source>
        <dbReference type="Proteomes" id="UP001193748"/>
    </source>
</evidence>
<name>A0AAX0B4J9_CLOBE</name>